<dbReference type="GO" id="GO:0048364">
    <property type="term" value="P:root development"/>
    <property type="evidence" value="ECO:0007669"/>
    <property type="project" value="InterPro"/>
</dbReference>
<dbReference type="Pfam" id="PF03087">
    <property type="entry name" value="BPS1"/>
    <property type="match status" value="1"/>
</dbReference>
<dbReference type="EMBL" id="JAGFBR010000006">
    <property type="protein sequence ID" value="KAH0465198.1"/>
    <property type="molecule type" value="Genomic_DNA"/>
</dbReference>
<protein>
    <submittedName>
        <fullName evidence="1">Uncharacterized protein</fullName>
    </submittedName>
</protein>
<gene>
    <name evidence="1" type="ORF">IEQ34_005301</name>
</gene>
<dbReference type="Proteomes" id="UP000775213">
    <property type="component" value="Unassembled WGS sequence"/>
</dbReference>
<sequence length="338" mass="38034">MLATSLTNLKPNDLSEILSLSWMRQAIESLSEIHTNIKGLITDLEFPVSHWDEKWIDAYLDGSVKLLDICIALSSLLCRLDQSQLFLHFVIQMLEHSSNSSQQMKLVWASLHDWKGQFSSNNLKLENCHDILKNLAGIPYSENEKISDKSNVLMRALYGVKVHTVIVCSVITAALSSCSKPLIELRVPDKFLWSNAFNELQAIVLSEVRTHLPSEKVIMLKELEAVELCVERLHVLTGCVCDKDEKVSSEMNFVCMGNCIENEQSEKEAAGQEQLEKLEDVVSDLAGRSEKLSEGLDLLSTQIDGFFQIVLTGRDALLSNLRASNRIRESNEEENAIR</sequence>
<organism evidence="1 2">
    <name type="scientific">Dendrobium chrysotoxum</name>
    <name type="common">Orchid</name>
    <dbReference type="NCBI Taxonomy" id="161865"/>
    <lineage>
        <taxon>Eukaryota</taxon>
        <taxon>Viridiplantae</taxon>
        <taxon>Streptophyta</taxon>
        <taxon>Embryophyta</taxon>
        <taxon>Tracheophyta</taxon>
        <taxon>Spermatophyta</taxon>
        <taxon>Magnoliopsida</taxon>
        <taxon>Liliopsida</taxon>
        <taxon>Asparagales</taxon>
        <taxon>Orchidaceae</taxon>
        <taxon>Epidendroideae</taxon>
        <taxon>Malaxideae</taxon>
        <taxon>Dendrobiinae</taxon>
        <taxon>Dendrobium</taxon>
    </lineage>
</organism>
<keyword evidence="2" id="KW-1185">Reference proteome</keyword>
<dbReference type="AlphaFoldDB" id="A0AAV7HCM7"/>
<comment type="caution">
    <text evidence="1">The sequence shown here is derived from an EMBL/GenBank/DDBJ whole genome shotgun (WGS) entry which is preliminary data.</text>
</comment>
<name>A0AAV7HCM7_DENCH</name>
<reference evidence="1 2" key="1">
    <citation type="journal article" date="2021" name="Hortic Res">
        <title>Chromosome-scale assembly of the Dendrobium chrysotoxum genome enhances the understanding of orchid evolution.</title>
        <authorList>
            <person name="Zhang Y."/>
            <person name="Zhang G.Q."/>
            <person name="Zhang D."/>
            <person name="Liu X.D."/>
            <person name="Xu X.Y."/>
            <person name="Sun W.H."/>
            <person name="Yu X."/>
            <person name="Zhu X."/>
            <person name="Wang Z.W."/>
            <person name="Zhao X."/>
            <person name="Zhong W.Y."/>
            <person name="Chen H."/>
            <person name="Yin W.L."/>
            <person name="Huang T."/>
            <person name="Niu S.C."/>
            <person name="Liu Z.J."/>
        </authorList>
    </citation>
    <scope>NUCLEOTIDE SEQUENCE [LARGE SCALE GENOMIC DNA]</scope>
    <source>
        <strain evidence="1">Lindl</strain>
    </source>
</reference>
<proteinExistence type="predicted"/>
<evidence type="ECO:0000313" key="2">
    <source>
        <dbReference type="Proteomes" id="UP000775213"/>
    </source>
</evidence>
<dbReference type="InterPro" id="IPR004320">
    <property type="entry name" value="BPS1_pln"/>
</dbReference>
<evidence type="ECO:0000313" key="1">
    <source>
        <dbReference type="EMBL" id="KAH0465198.1"/>
    </source>
</evidence>
<dbReference type="PANTHER" id="PTHR31509">
    <property type="entry name" value="BPS1-LIKE PROTEIN"/>
    <property type="match status" value="1"/>
</dbReference>
<accession>A0AAV7HCM7</accession>
<dbReference type="GO" id="GO:0048367">
    <property type="term" value="P:shoot system development"/>
    <property type="evidence" value="ECO:0007669"/>
    <property type="project" value="InterPro"/>
</dbReference>